<evidence type="ECO:0000259" key="1">
    <source>
        <dbReference type="Pfam" id="PF09983"/>
    </source>
</evidence>
<dbReference type="EMBL" id="MYFO01000006">
    <property type="protein sequence ID" value="TFE89804.1"/>
    <property type="molecule type" value="Genomic_DNA"/>
</dbReference>
<protein>
    <recommendedName>
        <fullName evidence="1">Wadjet protein JetD C-terminal domain-containing protein</fullName>
    </recommendedName>
</protein>
<evidence type="ECO:0000313" key="2">
    <source>
        <dbReference type="EMBL" id="TFE89804.1"/>
    </source>
</evidence>
<keyword evidence="3" id="KW-1185">Reference proteome</keyword>
<dbReference type="Pfam" id="PF09983">
    <property type="entry name" value="JetD_C"/>
    <property type="match status" value="1"/>
</dbReference>
<dbReference type="InterPro" id="IPR024534">
    <property type="entry name" value="JetD_C"/>
</dbReference>
<dbReference type="OrthoDB" id="9809365at2"/>
<comment type="caution">
    <text evidence="2">The sequence shown here is derived from an EMBL/GenBank/DDBJ whole genome shotgun (WGS) entry which is preliminary data.</text>
</comment>
<reference evidence="2 3" key="1">
    <citation type="submission" date="2017-03" db="EMBL/GenBank/DDBJ databases">
        <title>Isolation of Levoglucosan Utilizing Bacteria.</title>
        <authorList>
            <person name="Arya A.S."/>
        </authorList>
    </citation>
    <scope>NUCLEOTIDE SEQUENCE [LARGE SCALE GENOMIC DNA]</scope>
    <source>
        <strain evidence="2 3">MEC069</strain>
    </source>
</reference>
<accession>A0A4Y8Q6C8</accession>
<name>A0A4Y8Q6C8_9BACL</name>
<proteinExistence type="predicted"/>
<dbReference type="RefSeq" id="WP_134751078.1">
    <property type="nucleotide sequence ID" value="NZ_MYFO02000006.1"/>
</dbReference>
<dbReference type="AlphaFoldDB" id="A0A4Y8Q6C8"/>
<feature type="domain" description="Wadjet protein JetD C-terminal" evidence="1">
    <location>
        <begin position="166"/>
        <end position="264"/>
    </location>
</feature>
<dbReference type="Proteomes" id="UP000298246">
    <property type="component" value="Unassembled WGS sequence"/>
</dbReference>
<organism evidence="2 3">
    <name type="scientific">Paenibacillus athensensis</name>
    <dbReference type="NCBI Taxonomy" id="1967502"/>
    <lineage>
        <taxon>Bacteria</taxon>
        <taxon>Bacillati</taxon>
        <taxon>Bacillota</taxon>
        <taxon>Bacilli</taxon>
        <taxon>Bacillales</taxon>
        <taxon>Paenibacillaceae</taxon>
        <taxon>Paenibacillus</taxon>
    </lineage>
</organism>
<sequence>MEPELQIRSYLQSYKRATVALADLEAIVRDQRCTYEQFAAEVVRLEREGVLGMVKSEGRMSKPPQLAYRYKVNKSLLKQERQAAVLQTNLHLHPLIRLDAYLAAEPGVWERDWPYIKRVDAYLSQYGLPDAPVPAPERSFALVGDEKWITDKQGKELLKRIQLWDKLQIIPVADPLMMAVNPQALTLDVHRHLILENKTAYHALLPVLPEMPFATLIFGGGYRIDRSLELLPLQLPLPEANHQFYYFGDLDREGFRIWRLLDQNAREWFDRPVRLALPFYRLCLTKPFGEDDKSTQRGDAEATELFLSHFTPEEQRRIRECLAAERYVPQETLPTDELRAVWRKSAWIT</sequence>
<evidence type="ECO:0000313" key="3">
    <source>
        <dbReference type="Proteomes" id="UP000298246"/>
    </source>
</evidence>
<gene>
    <name evidence="2" type="ORF">B5M42_06860</name>
</gene>